<keyword evidence="3" id="KW-1185">Reference proteome</keyword>
<keyword evidence="1" id="KW-0472">Membrane</keyword>
<dbReference type="PIRSF" id="PIRSF038991">
    <property type="entry name" value="Protein_AbrB"/>
    <property type="match status" value="1"/>
</dbReference>
<proteinExistence type="predicted"/>
<dbReference type="AlphaFoldDB" id="A0A074TG16"/>
<feature type="transmembrane region" description="Helical" evidence="1">
    <location>
        <begin position="20"/>
        <end position="43"/>
    </location>
</feature>
<dbReference type="PANTHER" id="PTHR38457:SF1">
    <property type="entry name" value="REGULATOR ABRB-RELATED"/>
    <property type="match status" value="1"/>
</dbReference>
<keyword evidence="1" id="KW-0812">Transmembrane</keyword>
<keyword evidence="2" id="KW-0560">Oxidoreductase</keyword>
<dbReference type="GO" id="GO:0010468">
    <property type="term" value="P:regulation of gene expression"/>
    <property type="evidence" value="ECO:0007669"/>
    <property type="project" value="InterPro"/>
</dbReference>
<keyword evidence="1" id="KW-1133">Transmembrane helix</keyword>
<dbReference type="Proteomes" id="UP000027725">
    <property type="component" value="Unassembled WGS sequence"/>
</dbReference>
<accession>A0A074TG16</accession>
<sequence length="358" mass="36590">MPLTALKHPAQWPVPLRWGALIVGSALLAAALSTAHLSAALLLGPMIVAIALAASGGAVAAPRIVFVMAQGVVGMMMASKLPPAIFAEIAQDWPIFLLGVLSTVLGASGFGWLLSRSGLLPGTTAIWGSSPGAATAMTLMSESYGADMRLVAMMQYLRVACCAIAATAVVKIFGASGSTHVTVSHASQSLEALDVIKTIAIATGAAVIGWKLKIPGGGLLTPLVVGMIYNLTGLGTIALPQPVLALCYAIVGWGIGMRFTREVLSHAARALPLVLGSIIALIALCACFSLLLVHFAGIDPVTAYLATSPGGADSVAIIAAGTQVDIPFVMAMQIGRFLLVLLLGPALARYLSRPRAPA</sequence>
<feature type="transmembrane region" description="Helical" evidence="1">
    <location>
        <begin position="243"/>
        <end position="260"/>
    </location>
</feature>
<dbReference type="InterPro" id="IPR007820">
    <property type="entry name" value="AbrB_fam"/>
</dbReference>
<protein>
    <submittedName>
        <fullName evidence="2">Ammonia monooxygenase</fullName>
    </submittedName>
</protein>
<dbReference type="GO" id="GO:0016020">
    <property type="term" value="C:membrane"/>
    <property type="evidence" value="ECO:0007669"/>
    <property type="project" value="InterPro"/>
</dbReference>
<feature type="transmembrane region" description="Helical" evidence="1">
    <location>
        <begin position="156"/>
        <end position="175"/>
    </location>
</feature>
<evidence type="ECO:0000313" key="2">
    <source>
        <dbReference type="EMBL" id="KEP70604.1"/>
    </source>
</evidence>
<reference evidence="2 3" key="1">
    <citation type="submission" date="2014-03" db="EMBL/GenBank/DDBJ databases">
        <title>The draft genome sequence of Thioclava dalianensis DLFJ1-1.</title>
        <authorList>
            <person name="Lai Q."/>
            <person name="Shao Z."/>
        </authorList>
    </citation>
    <scope>NUCLEOTIDE SEQUENCE [LARGE SCALE GENOMIC DNA]</scope>
    <source>
        <strain evidence="2 3">DLFJ1-1</strain>
    </source>
</reference>
<evidence type="ECO:0000313" key="3">
    <source>
        <dbReference type="Proteomes" id="UP000027725"/>
    </source>
</evidence>
<gene>
    <name evidence="2" type="ORF">DL1_15975</name>
</gene>
<keyword evidence="2" id="KW-0503">Monooxygenase</keyword>
<dbReference type="PANTHER" id="PTHR38457">
    <property type="entry name" value="REGULATOR ABRB-RELATED"/>
    <property type="match status" value="1"/>
</dbReference>
<feature type="transmembrane region" description="Helical" evidence="1">
    <location>
        <begin position="93"/>
        <end position="114"/>
    </location>
</feature>
<dbReference type="GO" id="GO:0004497">
    <property type="term" value="F:monooxygenase activity"/>
    <property type="evidence" value="ECO:0007669"/>
    <property type="project" value="UniProtKB-KW"/>
</dbReference>
<dbReference type="STRING" id="1185766.SAMN05216224_102236"/>
<dbReference type="eggNOG" id="COG3180">
    <property type="taxonomic scope" value="Bacteria"/>
</dbReference>
<dbReference type="Pfam" id="PF05145">
    <property type="entry name" value="AbrB"/>
    <property type="match status" value="1"/>
</dbReference>
<organism evidence="2 3">
    <name type="scientific">Thioclava dalianensis</name>
    <dbReference type="NCBI Taxonomy" id="1185766"/>
    <lineage>
        <taxon>Bacteria</taxon>
        <taxon>Pseudomonadati</taxon>
        <taxon>Pseudomonadota</taxon>
        <taxon>Alphaproteobacteria</taxon>
        <taxon>Rhodobacterales</taxon>
        <taxon>Paracoccaceae</taxon>
        <taxon>Thioclava</taxon>
    </lineage>
</organism>
<evidence type="ECO:0000256" key="1">
    <source>
        <dbReference type="SAM" id="Phobius"/>
    </source>
</evidence>
<dbReference type="RefSeq" id="WP_038063861.1">
    <property type="nucleotide sequence ID" value="NZ_FOVB01000002.1"/>
</dbReference>
<dbReference type="OrthoDB" id="9809910at2"/>
<feature type="transmembrane region" description="Helical" evidence="1">
    <location>
        <begin position="272"/>
        <end position="296"/>
    </location>
</feature>
<comment type="caution">
    <text evidence="2">The sequence shown here is derived from an EMBL/GenBank/DDBJ whole genome shotgun (WGS) entry which is preliminary data.</text>
</comment>
<feature type="transmembrane region" description="Helical" evidence="1">
    <location>
        <begin position="334"/>
        <end position="352"/>
    </location>
</feature>
<feature type="transmembrane region" description="Helical" evidence="1">
    <location>
        <begin position="50"/>
        <end position="73"/>
    </location>
</feature>
<dbReference type="NCBIfam" id="TIGR03082">
    <property type="entry name" value="Gneg_AbrB_dup"/>
    <property type="match status" value="2"/>
</dbReference>
<dbReference type="InterPro" id="IPR017516">
    <property type="entry name" value="AbrB_dup"/>
</dbReference>
<name>A0A074TG16_9RHOB</name>
<dbReference type="EMBL" id="JHEH01000005">
    <property type="protein sequence ID" value="KEP70604.1"/>
    <property type="molecule type" value="Genomic_DNA"/>
</dbReference>